<feature type="compositionally biased region" description="Polar residues" evidence="1">
    <location>
        <begin position="748"/>
        <end position="760"/>
    </location>
</feature>
<feature type="compositionally biased region" description="Pro residues" evidence="1">
    <location>
        <begin position="474"/>
        <end position="490"/>
    </location>
</feature>
<feature type="region of interest" description="Disordered" evidence="1">
    <location>
        <begin position="407"/>
        <end position="539"/>
    </location>
</feature>
<keyword evidence="2" id="KW-0255">Endonuclease</keyword>
<evidence type="ECO:0000313" key="3">
    <source>
        <dbReference type="Proteomes" id="UP000326546"/>
    </source>
</evidence>
<dbReference type="RefSeq" id="WP_158059777.1">
    <property type="nucleotide sequence ID" value="NZ_CP044427.1"/>
</dbReference>
<protein>
    <submittedName>
        <fullName evidence="2">HNH endonuclease</fullName>
    </submittedName>
</protein>
<evidence type="ECO:0000256" key="1">
    <source>
        <dbReference type="SAM" id="MobiDB-lite"/>
    </source>
</evidence>
<keyword evidence="3" id="KW-1185">Reference proteome</keyword>
<feature type="compositionally biased region" description="Basic and acidic residues" evidence="1">
    <location>
        <begin position="507"/>
        <end position="534"/>
    </location>
</feature>
<dbReference type="KEGG" id="serw:FY030_00360"/>
<evidence type="ECO:0000313" key="2">
    <source>
        <dbReference type="EMBL" id="QFG67379.1"/>
    </source>
</evidence>
<dbReference type="OrthoDB" id="4856869at2"/>
<organism evidence="2 3">
    <name type="scientific">Ornithinimicrobium pratense</name>
    <dbReference type="NCBI Taxonomy" id="2593973"/>
    <lineage>
        <taxon>Bacteria</taxon>
        <taxon>Bacillati</taxon>
        <taxon>Actinomycetota</taxon>
        <taxon>Actinomycetes</taxon>
        <taxon>Micrococcales</taxon>
        <taxon>Ornithinimicrobiaceae</taxon>
        <taxon>Ornithinimicrobium</taxon>
    </lineage>
</organism>
<name>A0A5J6V141_9MICO</name>
<dbReference type="AlphaFoldDB" id="A0A5J6V141"/>
<sequence length="767" mass="82585">MDTPQATAQPGQPEGCSALEQRLVDYAQLSDLGDLTASGLAALAERRARFGLRVATPAPAWVRIQVELEAPATDADTDAVAGTEAVVGAHESVVAVDAAARARSVVEADLLQAAAEVLGECRARVLDRRGLTGVTLSPATRRSVDAAVRDVAVMELELATGTSTAEAQTLLAVATTGGELRSMLLGALRRGQTRWVQVKTFWERTHAARLTSDQRLLVAYALFGTDPALACAERFDPDGELDTDTVWAHHPYQAALAREITACTGQDPDADASRRRRAYANRRVQVRLHDDGTATLTLTGPAVTIAGIRHRLDTAARALRAAGEDRTLSQLRFDIAAALHLHGTLNLPNIDVDAVDEVLDEVLTPERLAELIAVVHGQPKIHAQIIIPVDALKTGLPLCPACAQHIHPTTSHPNTGTGTGTGTGTDDTSGASTDGEGCTSSTDCTDGTDLLHDLQPDDANPVTPWGHANRGGSSPPPWATPPDDGPPPENQPAGQEPPDEAAPAPAPDREPLPGREPLPERGSAHSPLLDREPPGRGLVGELIGSHPMFLTPGHARELVLLPGTTLHRLLTDPADGRLIERTITTYRPDTDLRRQVLAADLYSRAPGSRLTGQALQIDHVTPYATPGGTTTETNLAALDKRTHHHKTLGHWQITIGTRRDLTFTTLLNQHRSTRVHDYNQYLHTTHPEDLDQRRDLASHAVYAHETQHQQHLHRAGDRTTLRDEAWVQLTHTHPDTGHTRTGPHPETPTVQDLLNIPTQDTPDDQEQ</sequence>
<gene>
    <name evidence="2" type="ORF">FY030_00360</name>
</gene>
<dbReference type="EMBL" id="CP044427">
    <property type="protein sequence ID" value="QFG67379.1"/>
    <property type="molecule type" value="Genomic_DNA"/>
</dbReference>
<proteinExistence type="predicted"/>
<reference evidence="2 3" key="1">
    <citation type="submission" date="2019-09" db="EMBL/GenBank/DDBJ databases">
        <title>Serinicoccus pratensis sp. nov., isolated from meadow soil.</title>
        <authorList>
            <person name="Zhang W."/>
        </authorList>
    </citation>
    <scope>NUCLEOTIDE SEQUENCE [LARGE SCALE GENOMIC DNA]</scope>
    <source>
        <strain evidence="2 3">W204</strain>
    </source>
</reference>
<feature type="region of interest" description="Disordered" evidence="1">
    <location>
        <begin position="732"/>
        <end position="767"/>
    </location>
</feature>
<keyword evidence="2" id="KW-0378">Hydrolase</keyword>
<accession>A0A5J6V141</accession>
<dbReference type="Proteomes" id="UP000326546">
    <property type="component" value="Chromosome"/>
</dbReference>
<dbReference type="GO" id="GO:0004519">
    <property type="term" value="F:endonuclease activity"/>
    <property type="evidence" value="ECO:0007669"/>
    <property type="project" value="UniProtKB-KW"/>
</dbReference>
<keyword evidence="2" id="KW-0540">Nuclease</keyword>
<feature type="compositionally biased region" description="Low complexity" evidence="1">
    <location>
        <begin position="424"/>
        <end position="448"/>
    </location>
</feature>